<sequence>MNISAILTLLFGLASAHLAHTPVVLEPQINQHGSDFNKANGGLPEISLQRNQPEGSLETRNDTTLAKRNRAPKTQTSAPWGLRSISHRLPGAIYEGFPPSRNSEYYYDTNSGSGTFAYILDDGIRETHKEFEGRAKNIYSIFPEKQAGDYVHGTAVAGIIGSKTYGVAKKTTLLSVKTLGTTGADHSEVLKALLWTAEHIVNNTRQKSSVINLSFGVEKSDALNKFIELLVGKYDIPVVTAAGNEGEDASTKTPGSAKGAINVGYINKQWGLAPRSNWGPAVTILAPGVDVETTGSESDTNAVLQSGSSYAAPYISGLVLNAISVHGVKGAANIKKFLLEKATKDRACVSKSTPNLVANNGNAMQDKVKSDDKSALSKLMCCIKGSLNKCK</sequence>
<feature type="compositionally biased region" description="Polar residues" evidence="6">
    <location>
        <begin position="62"/>
        <end position="78"/>
    </location>
</feature>
<dbReference type="PANTHER" id="PTHR43806:SF11">
    <property type="entry name" value="CEREVISIN-RELATED"/>
    <property type="match status" value="1"/>
</dbReference>
<dbReference type="EMBL" id="JELW01000069">
    <property type="protein sequence ID" value="EXU95680.1"/>
    <property type="molecule type" value="Genomic_DNA"/>
</dbReference>
<dbReference type="Gene3D" id="3.40.50.200">
    <property type="entry name" value="Peptidase S8/S53 domain"/>
    <property type="match status" value="1"/>
</dbReference>
<gene>
    <name evidence="9" type="ORF">X797_011251</name>
</gene>
<dbReference type="Pfam" id="PF00082">
    <property type="entry name" value="Peptidase_S8"/>
    <property type="match status" value="1"/>
</dbReference>
<keyword evidence="3 5" id="KW-0378">Hydrolase</keyword>
<dbReference type="InterPro" id="IPR023827">
    <property type="entry name" value="Peptidase_S8_Asp-AS"/>
</dbReference>
<evidence type="ECO:0000256" key="4">
    <source>
        <dbReference type="ARBA" id="ARBA00022825"/>
    </source>
</evidence>
<accession>A0A014QSA7</accession>
<evidence type="ECO:0000259" key="8">
    <source>
        <dbReference type="Pfam" id="PF00082"/>
    </source>
</evidence>
<dbReference type="InterPro" id="IPR015500">
    <property type="entry name" value="Peptidase_S8_subtilisin-rel"/>
</dbReference>
<evidence type="ECO:0000256" key="3">
    <source>
        <dbReference type="ARBA" id="ARBA00022801"/>
    </source>
</evidence>
<dbReference type="HOGENOM" id="CLU_011263_1_0_1"/>
<dbReference type="CDD" id="cd04077">
    <property type="entry name" value="Peptidases_S8_PCSK9_ProteinaseK_like"/>
    <property type="match status" value="1"/>
</dbReference>
<dbReference type="OrthoDB" id="206201at2759"/>
<evidence type="ECO:0000313" key="9">
    <source>
        <dbReference type="EMBL" id="EXU95680.1"/>
    </source>
</evidence>
<dbReference type="PANTHER" id="PTHR43806">
    <property type="entry name" value="PEPTIDASE S8"/>
    <property type="match status" value="1"/>
</dbReference>
<dbReference type="PROSITE" id="PS00137">
    <property type="entry name" value="SUBTILASE_HIS"/>
    <property type="match status" value="1"/>
</dbReference>
<proteinExistence type="inferred from homology"/>
<dbReference type="PROSITE" id="PS00136">
    <property type="entry name" value="SUBTILASE_ASP"/>
    <property type="match status" value="1"/>
</dbReference>
<evidence type="ECO:0000256" key="2">
    <source>
        <dbReference type="ARBA" id="ARBA00022670"/>
    </source>
</evidence>
<comment type="similarity">
    <text evidence="1 5">Belongs to the peptidase S8 family.</text>
</comment>
<keyword evidence="2 5" id="KW-0645">Protease</keyword>
<feature type="active site" description="Charge relay system" evidence="5">
    <location>
        <position position="309"/>
    </location>
</feature>
<keyword evidence="4 5" id="KW-0720">Serine protease</keyword>
<dbReference type="PRINTS" id="PR00723">
    <property type="entry name" value="SUBTILISIN"/>
</dbReference>
<feature type="region of interest" description="Disordered" evidence="6">
    <location>
        <begin position="35"/>
        <end position="78"/>
    </location>
</feature>
<comment type="caution">
    <text evidence="9">The sequence shown here is derived from an EMBL/GenBank/DDBJ whole genome shotgun (WGS) entry which is preliminary data.</text>
</comment>
<dbReference type="InterPro" id="IPR036852">
    <property type="entry name" value="Peptidase_S8/S53_dom_sf"/>
</dbReference>
<evidence type="ECO:0000256" key="7">
    <source>
        <dbReference type="SAM" id="SignalP"/>
    </source>
</evidence>
<dbReference type="InterPro" id="IPR022398">
    <property type="entry name" value="Peptidase_S8_His-AS"/>
</dbReference>
<evidence type="ECO:0000313" key="10">
    <source>
        <dbReference type="Proteomes" id="UP000030151"/>
    </source>
</evidence>
<dbReference type="InterPro" id="IPR050131">
    <property type="entry name" value="Peptidase_S8_subtilisin-like"/>
</dbReference>
<reference evidence="9 10" key="1">
    <citation type="submission" date="2014-02" db="EMBL/GenBank/DDBJ databases">
        <title>The genome sequence of the entomopathogenic fungus Metarhizium robertsii ARSEF 2575.</title>
        <authorList>
            <person name="Giuliano Garisto Donzelli B."/>
            <person name="Roe B.A."/>
            <person name="Macmil S.L."/>
            <person name="Krasnoff S.B."/>
            <person name="Gibson D.M."/>
        </authorList>
    </citation>
    <scope>NUCLEOTIDE SEQUENCE [LARGE SCALE GENOMIC DNA]</scope>
    <source>
        <strain evidence="9 10">ARSEF 2575</strain>
    </source>
</reference>
<evidence type="ECO:0000256" key="1">
    <source>
        <dbReference type="ARBA" id="ARBA00011073"/>
    </source>
</evidence>
<feature type="signal peptide" evidence="7">
    <location>
        <begin position="1"/>
        <end position="16"/>
    </location>
</feature>
<dbReference type="eggNOG" id="KOG1153">
    <property type="taxonomic scope" value="Eukaryota"/>
</dbReference>
<dbReference type="GO" id="GO:0006508">
    <property type="term" value="P:proteolysis"/>
    <property type="evidence" value="ECO:0007669"/>
    <property type="project" value="UniProtKB-KW"/>
</dbReference>
<protein>
    <submittedName>
        <fullName evidence="9">Peptidase S8 family protein</fullName>
    </submittedName>
</protein>
<feature type="chain" id="PRO_5001473332" evidence="7">
    <location>
        <begin position="17"/>
        <end position="391"/>
    </location>
</feature>
<feature type="domain" description="Peptidase S8/S53" evidence="8">
    <location>
        <begin position="113"/>
        <end position="345"/>
    </location>
</feature>
<dbReference type="Proteomes" id="UP000030151">
    <property type="component" value="Unassembled WGS sequence"/>
</dbReference>
<feature type="active site" description="Charge relay system" evidence="5">
    <location>
        <position position="121"/>
    </location>
</feature>
<dbReference type="AlphaFoldDB" id="A0A014QSA7"/>
<dbReference type="GO" id="GO:0004252">
    <property type="term" value="F:serine-type endopeptidase activity"/>
    <property type="evidence" value="ECO:0007669"/>
    <property type="project" value="UniProtKB-UniRule"/>
</dbReference>
<organism evidence="9 10">
    <name type="scientific">Metarhizium robertsii</name>
    <dbReference type="NCBI Taxonomy" id="568076"/>
    <lineage>
        <taxon>Eukaryota</taxon>
        <taxon>Fungi</taxon>
        <taxon>Dikarya</taxon>
        <taxon>Ascomycota</taxon>
        <taxon>Pezizomycotina</taxon>
        <taxon>Sordariomycetes</taxon>
        <taxon>Hypocreomycetidae</taxon>
        <taxon>Hypocreales</taxon>
        <taxon>Clavicipitaceae</taxon>
        <taxon>Metarhizium</taxon>
    </lineage>
</organism>
<dbReference type="SUPFAM" id="SSF52743">
    <property type="entry name" value="Subtilisin-like"/>
    <property type="match status" value="1"/>
</dbReference>
<evidence type="ECO:0000256" key="5">
    <source>
        <dbReference type="PROSITE-ProRule" id="PRU01240"/>
    </source>
</evidence>
<dbReference type="PROSITE" id="PS51892">
    <property type="entry name" value="SUBTILASE"/>
    <property type="match status" value="1"/>
</dbReference>
<feature type="active site" description="Charge relay system" evidence="5">
    <location>
        <position position="152"/>
    </location>
</feature>
<name>A0A014QSA7_9HYPO</name>
<dbReference type="InterPro" id="IPR034193">
    <property type="entry name" value="PCSK9_ProteinaseK-like"/>
</dbReference>
<keyword evidence="7" id="KW-0732">Signal</keyword>
<dbReference type="InterPro" id="IPR000209">
    <property type="entry name" value="Peptidase_S8/S53_dom"/>
</dbReference>
<evidence type="ECO:0000256" key="6">
    <source>
        <dbReference type="SAM" id="MobiDB-lite"/>
    </source>
</evidence>